<keyword evidence="3" id="KW-1185">Reference proteome</keyword>
<proteinExistence type="predicted"/>
<reference evidence="2 3" key="1">
    <citation type="journal article" date="2014" name="Genome Announc.">
        <title>Draft Genome Sequence of the Iron-Oxidizing, Acidophilic, and Halotolerant 'Thiobacillus prosperus' Type Strain DSM 5130.</title>
        <authorList>
            <person name="Ossandon F.J."/>
            <person name="Cardenas J.P."/>
            <person name="Corbett M."/>
            <person name="Quatrini R."/>
            <person name="Holmes D.S."/>
            <person name="Watkin E."/>
        </authorList>
    </citation>
    <scope>NUCLEOTIDE SEQUENCE [LARGE SCALE GENOMIC DNA]</scope>
    <source>
        <strain evidence="2 3">DSM 5130</strain>
    </source>
</reference>
<organism evidence="2 3">
    <name type="scientific">Acidihalobacter prosperus</name>
    <dbReference type="NCBI Taxonomy" id="160660"/>
    <lineage>
        <taxon>Bacteria</taxon>
        <taxon>Pseudomonadati</taxon>
        <taxon>Pseudomonadota</taxon>
        <taxon>Gammaproteobacteria</taxon>
        <taxon>Chromatiales</taxon>
        <taxon>Ectothiorhodospiraceae</taxon>
        <taxon>Acidihalobacter</taxon>
    </lineage>
</organism>
<dbReference type="EMBL" id="JQSG02000006">
    <property type="protein sequence ID" value="OBS08309.1"/>
    <property type="molecule type" value="Genomic_DNA"/>
</dbReference>
<feature type="domain" description="Roadblock/LAMTOR2" evidence="1">
    <location>
        <begin position="18"/>
        <end position="104"/>
    </location>
</feature>
<evidence type="ECO:0000313" key="2">
    <source>
        <dbReference type="EMBL" id="OBS08309.1"/>
    </source>
</evidence>
<evidence type="ECO:0000259" key="1">
    <source>
        <dbReference type="SMART" id="SM00960"/>
    </source>
</evidence>
<dbReference type="SUPFAM" id="SSF103196">
    <property type="entry name" value="Roadblock/LC7 domain"/>
    <property type="match status" value="1"/>
</dbReference>
<dbReference type="RefSeq" id="WP_201786988.1">
    <property type="nucleotide sequence ID" value="NZ_JQSG02000006.1"/>
</dbReference>
<dbReference type="AlphaFoldDB" id="A0A1A6C182"/>
<dbReference type="Proteomes" id="UP000029273">
    <property type="component" value="Unassembled WGS sequence"/>
</dbReference>
<evidence type="ECO:0000313" key="3">
    <source>
        <dbReference type="Proteomes" id="UP000029273"/>
    </source>
</evidence>
<dbReference type="Gene3D" id="3.30.450.30">
    <property type="entry name" value="Dynein light chain 2a, cytoplasmic"/>
    <property type="match status" value="1"/>
</dbReference>
<comment type="caution">
    <text evidence="2">The sequence shown here is derived from an EMBL/GenBank/DDBJ whole genome shotgun (WGS) entry which is preliminary data.</text>
</comment>
<dbReference type="InterPro" id="IPR004942">
    <property type="entry name" value="Roadblock/LAMTOR2_dom"/>
</dbReference>
<protein>
    <recommendedName>
        <fullName evidence="1">Roadblock/LAMTOR2 domain-containing protein</fullName>
    </recommendedName>
</protein>
<dbReference type="Pfam" id="PF03259">
    <property type="entry name" value="Robl_LC7"/>
    <property type="match status" value="1"/>
</dbReference>
<dbReference type="SMART" id="SM00960">
    <property type="entry name" value="Robl_LC7"/>
    <property type="match status" value="1"/>
</dbReference>
<sequence length="129" mass="14048">MSVTAITEEIRHIAETRLRTLLDEQSSVYGALLSSIDGHRQASAMHKDLHTSKLAAMTSSVIALGESLAKEAEQSQCQFVIVQNRDGYIVTQRLGTNHALTVFATATVSLGMLLSTIRIAAEDLHHYLA</sequence>
<accession>A0A1A6C182</accession>
<name>A0A1A6C182_9GAMM</name>
<gene>
    <name evidence="2" type="ORF">Thpro_022559</name>
</gene>